<evidence type="ECO:0000313" key="4">
    <source>
        <dbReference type="EMBL" id="MDW0109652.1"/>
    </source>
</evidence>
<accession>A0ABU4FZV2</accession>
<name>A0ABU4FZV2_9BACL</name>
<evidence type="ECO:0000313" key="5">
    <source>
        <dbReference type="Proteomes" id="UP001280629"/>
    </source>
</evidence>
<reference evidence="4 5" key="1">
    <citation type="submission" date="2023-06" db="EMBL/GenBank/DDBJ databases">
        <title>Sporosarcina sp. nov., isolated from Korean traditional fermented seafood 'Jeotgal'.</title>
        <authorList>
            <person name="Yang A.-I."/>
            <person name="Shin N.-R."/>
        </authorList>
    </citation>
    <scope>NUCLEOTIDE SEQUENCE [LARGE SCALE GENOMIC DNA]</scope>
    <source>
        <strain evidence="4 5">KCTC3840</strain>
    </source>
</reference>
<keyword evidence="3" id="KW-1133">Transmembrane helix</keyword>
<keyword evidence="3" id="KW-0472">Membrane</keyword>
<evidence type="ECO:0000256" key="3">
    <source>
        <dbReference type="SAM" id="Phobius"/>
    </source>
</evidence>
<organism evidence="4 5">
    <name type="scientific">Sporosarcina aquimarina</name>
    <dbReference type="NCBI Taxonomy" id="114975"/>
    <lineage>
        <taxon>Bacteria</taxon>
        <taxon>Bacillati</taxon>
        <taxon>Bacillota</taxon>
        <taxon>Bacilli</taxon>
        <taxon>Bacillales</taxon>
        <taxon>Caryophanaceae</taxon>
        <taxon>Sporosarcina</taxon>
    </lineage>
</organism>
<gene>
    <name evidence="4" type="ORF">QT716_06235</name>
</gene>
<comment type="caution">
    <text evidence="4">The sequence shown here is derived from an EMBL/GenBank/DDBJ whole genome shotgun (WGS) entry which is preliminary data.</text>
</comment>
<sequence>MRRVFKFKWDSGMSLVEILASIVILGIVIVSFMSIFSQSALHNKSTDQIINGSNYASELMENFVLMSHKGSPLESVHNFLVNEKHFRKISKLHFLGETSEEKIDVEFILENPAGYENYKVTRVIIQTVNDNTGTKNTIAESLLYWRSDNE</sequence>
<dbReference type="PROSITE" id="PS00409">
    <property type="entry name" value="PROKAR_NTER_METHYL"/>
    <property type="match status" value="1"/>
</dbReference>
<dbReference type="NCBIfam" id="TIGR02532">
    <property type="entry name" value="IV_pilin_GFxxxE"/>
    <property type="match status" value="1"/>
</dbReference>
<proteinExistence type="predicted"/>
<keyword evidence="3" id="KW-0812">Transmembrane</keyword>
<dbReference type="Proteomes" id="UP001280629">
    <property type="component" value="Unassembled WGS sequence"/>
</dbReference>
<keyword evidence="2" id="KW-0178">Competence</keyword>
<dbReference type="EMBL" id="JAUBDH010000003">
    <property type="protein sequence ID" value="MDW0109652.1"/>
    <property type="molecule type" value="Genomic_DNA"/>
</dbReference>
<comment type="subcellular location">
    <subcellularLocation>
        <location evidence="1">Cell surface</location>
    </subcellularLocation>
</comment>
<evidence type="ECO:0000256" key="1">
    <source>
        <dbReference type="ARBA" id="ARBA00004241"/>
    </source>
</evidence>
<evidence type="ECO:0000256" key="2">
    <source>
        <dbReference type="ARBA" id="ARBA00023287"/>
    </source>
</evidence>
<feature type="transmembrane region" description="Helical" evidence="3">
    <location>
        <begin position="12"/>
        <end position="36"/>
    </location>
</feature>
<dbReference type="InterPro" id="IPR012902">
    <property type="entry name" value="N_methyl_site"/>
</dbReference>
<keyword evidence="5" id="KW-1185">Reference proteome</keyword>
<protein>
    <submittedName>
        <fullName evidence="4">Prepilin-type N-terminal cleavage/methylation domain-containing protein</fullName>
    </submittedName>
</protein>